<organism evidence="2 3">
    <name type="scientific">Entomortierella chlamydospora</name>
    <dbReference type="NCBI Taxonomy" id="101097"/>
    <lineage>
        <taxon>Eukaryota</taxon>
        <taxon>Fungi</taxon>
        <taxon>Fungi incertae sedis</taxon>
        <taxon>Mucoromycota</taxon>
        <taxon>Mortierellomycotina</taxon>
        <taxon>Mortierellomycetes</taxon>
        <taxon>Mortierellales</taxon>
        <taxon>Mortierellaceae</taxon>
        <taxon>Entomortierella</taxon>
    </lineage>
</organism>
<dbReference type="Proteomes" id="UP000703661">
    <property type="component" value="Unassembled WGS sequence"/>
</dbReference>
<dbReference type="EMBL" id="JAAAID010002387">
    <property type="protein sequence ID" value="KAG0007361.1"/>
    <property type="molecule type" value="Genomic_DNA"/>
</dbReference>
<sequence length="428" mass="49364">MDKDWENRVDITYETEFFRQQDALRKLLKGRGVVHNIADQVINKRQRIELENELRSHDEKHHPGGSVGKALASRQQIGACNIQESTSFNDDNNDINCSSDDDDNDYKLTSGQRTPQRSAESHFEKIPQVKDLEAVFHHVADLNNFKLSDVDQDLYDEATLWFQSNNGRDIETVIQNIRNDPFWEPWINDLLYDRLKLLRYGLNPQADENTYTSYWVIPDFTALQTGVPGLISKGSSNENHFVPSSWRRALVRDKTHSKGTNVDAYYVAMDDHVDIIFENVGSPTCTDHVKHAEDKEKSFRNAADALLERFYNTSGSFEIAKEYRVIIVIVFVYTVGIKDPNEFVVTKILQEKYHLTKGAYLTKILLHLKFCLTIKTIMEKNIDTTIKFGESLESVRPDEQAHFNLRLHKTPVKERTHRQSLVGGSKRC</sequence>
<evidence type="ECO:0000313" key="2">
    <source>
        <dbReference type="EMBL" id="KAG0007361.1"/>
    </source>
</evidence>
<reference evidence="2" key="1">
    <citation type="journal article" date="2020" name="Fungal Divers.">
        <title>Resolving the Mortierellaceae phylogeny through synthesis of multi-gene phylogenetics and phylogenomics.</title>
        <authorList>
            <person name="Vandepol N."/>
            <person name="Liber J."/>
            <person name="Desiro A."/>
            <person name="Na H."/>
            <person name="Kennedy M."/>
            <person name="Barry K."/>
            <person name="Grigoriev I.V."/>
            <person name="Miller A.N."/>
            <person name="O'Donnell K."/>
            <person name="Stajich J.E."/>
            <person name="Bonito G."/>
        </authorList>
    </citation>
    <scope>NUCLEOTIDE SEQUENCE</scope>
    <source>
        <strain evidence="2">NRRL 2769</strain>
    </source>
</reference>
<feature type="region of interest" description="Disordered" evidence="1">
    <location>
        <begin position="82"/>
        <end position="122"/>
    </location>
</feature>
<accession>A0A9P6MM90</accession>
<name>A0A9P6MM90_9FUNG</name>
<keyword evidence="3" id="KW-1185">Reference proteome</keyword>
<protein>
    <submittedName>
        <fullName evidence="2">Uncharacterized protein</fullName>
    </submittedName>
</protein>
<proteinExistence type="predicted"/>
<dbReference type="AlphaFoldDB" id="A0A9P6MM90"/>
<evidence type="ECO:0000313" key="3">
    <source>
        <dbReference type="Proteomes" id="UP000703661"/>
    </source>
</evidence>
<evidence type="ECO:0000256" key="1">
    <source>
        <dbReference type="SAM" id="MobiDB-lite"/>
    </source>
</evidence>
<feature type="compositionally biased region" description="Polar residues" evidence="1">
    <location>
        <begin position="107"/>
        <end position="118"/>
    </location>
</feature>
<comment type="caution">
    <text evidence="2">The sequence shown here is derived from an EMBL/GenBank/DDBJ whole genome shotgun (WGS) entry which is preliminary data.</text>
</comment>
<gene>
    <name evidence="2" type="ORF">BGZ80_004740</name>
</gene>